<dbReference type="GO" id="GO:0032183">
    <property type="term" value="F:SUMO binding"/>
    <property type="evidence" value="ECO:0007669"/>
    <property type="project" value="TreeGrafter"/>
</dbReference>
<evidence type="ECO:0000256" key="2">
    <source>
        <dbReference type="ARBA" id="ARBA00022771"/>
    </source>
</evidence>
<proteinExistence type="predicted"/>
<protein>
    <recommendedName>
        <fullName evidence="5">RING-type domain-containing protein</fullName>
    </recommendedName>
</protein>
<evidence type="ECO:0000256" key="3">
    <source>
        <dbReference type="ARBA" id="ARBA00022833"/>
    </source>
</evidence>
<dbReference type="PROSITE" id="PS50089">
    <property type="entry name" value="ZF_RING_2"/>
    <property type="match status" value="1"/>
</dbReference>
<dbReference type="GO" id="GO:0140082">
    <property type="term" value="F:SUMO-ubiquitin ligase activity"/>
    <property type="evidence" value="ECO:0007669"/>
    <property type="project" value="TreeGrafter"/>
</dbReference>
<evidence type="ECO:0000256" key="4">
    <source>
        <dbReference type="PROSITE-ProRule" id="PRU00175"/>
    </source>
</evidence>
<reference evidence="6 7" key="1">
    <citation type="submission" date="2024-04" db="EMBL/GenBank/DDBJ databases">
        <title>The reference genome of an endangered Asteraceae, Deinandra increscens subsp. villosa, native to the Central Coast of California.</title>
        <authorList>
            <person name="Guilliams M."/>
            <person name="Hasenstab-Lehman K."/>
            <person name="Meyer R."/>
            <person name="Mcevoy S."/>
        </authorList>
    </citation>
    <scope>NUCLEOTIDE SEQUENCE [LARGE SCALE GENOMIC DNA]</scope>
    <source>
        <tissue evidence="6">Leaf</tissue>
    </source>
</reference>
<evidence type="ECO:0000313" key="7">
    <source>
        <dbReference type="Proteomes" id="UP001408789"/>
    </source>
</evidence>
<dbReference type="InterPro" id="IPR049627">
    <property type="entry name" value="SLX8"/>
</dbReference>
<gene>
    <name evidence="6" type="ORF">SSX86_011275</name>
</gene>
<dbReference type="PANTHER" id="PTHR47094">
    <property type="entry name" value="ELFLESS, ISOFORM B"/>
    <property type="match status" value="1"/>
</dbReference>
<dbReference type="Gene3D" id="3.30.40.10">
    <property type="entry name" value="Zinc/RING finger domain, C3HC4 (zinc finger)"/>
    <property type="match status" value="1"/>
</dbReference>
<dbReference type="GO" id="GO:0008270">
    <property type="term" value="F:zinc ion binding"/>
    <property type="evidence" value="ECO:0007669"/>
    <property type="project" value="UniProtKB-KW"/>
</dbReference>
<dbReference type="Pfam" id="PF13923">
    <property type="entry name" value="zf-C3HC4_2"/>
    <property type="match status" value="1"/>
</dbReference>
<dbReference type="PANTHER" id="PTHR47094:SF1">
    <property type="entry name" value="RING-TYPE E3 UBIQUITIN TRANSFERASE"/>
    <property type="match status" value="1"/>
</dbReference>
<dbReference type="GO" id="GO:0006511">
    <property type="term" value="P:ubiquitin-dependent protein catabolic process"/>
    <property type="evidence" value="ECO:0007669"/>
    <property type="project" value="TreeGrafter"/>
</dbReference>
<keyword evidence="2 4" id="KW-0863">Zinc-finger</keyword>
<keyword evidence="3" id="KW-0862">Zinc</keyword>
<feature type="domain" description="RING-type" evidence="5">
    <location>
        <begin position="177"/>
        <end position="215"/>
    </location>
</feature>
<evidence type="ECO:0000256" key="1">
    <source>
        <dbReference type="ARBA" id="ARBA00022723"/>
    </source>
</evidence>
<dbReference type="InterPro" id="IPR013083">
    <property type="entry name" value="Znf_RING/FYVE/PHD"/>
</dbReference>
<name>A0AAP0H2I3_9ASTR</name>
<dbReference type="PROSITE" id="PS00518">
    <property type="entry name" value="ZF_RING_1"/>
    <property type="match status" value="1"/>
</dbReference>
<dbReference type="AlphaFoldDB" id="A0AAP0H2I3"/>
<keyword evidence="7" id="KW-1185">Reference proteome</keyword>
<dbReference type="SMART" id="SM00184">
    <property type="entry name" value="RING"/>
    <property type="match status" value="1"/>
</dbReference>
<dbReference type="SUPFAM" id="SSF57850">
    <property type="entry name" value="RING/U-box"/>
    <property type="match status" value="1"/>
</dbReference>
<dbReference type="GO" id="GO:0061630">
    <property type="term" value="F:ubiquitin protein ligase activity"/>
    <property type="evidence" value="ECO:0007669"/>
    <property type="project" value="InterPro"/>
</dbReference>
<evidence type="ECO:0000313" key="6">
    <source>
        <dbReference type="EMBL" id="KAK9069372.1"/>
    </source>
</evidence>
<dbReference type="GO" id="GO:0033768">
    <property type="term" value="C:SUMO-targeted ubiquitin ligase complex"/>
    <property type="evidence" value="ECO:0007669"/>
    <property type="project" value="TreeGrafter"/>
</dbReference>
<dbReference type="InterPro" id="IPR017907">
    <property type="entry name" value="Znf_RING_CS"/>
</dbReference>
<dbReference type="EMBL" id="JBCNJP010000013">
    <property type="protein sequence ID" value="KAK9069372.1"/>
    <property type="molecule type" value="Genomic_DNA"/>
</dbReference>
<dbReference type="Proteomes" id="UP001408789">
    <property type="component" value="Unassembled WGS sequence"/>
</dbReference>
<organism evidence="6 7">
    <name type="scientific">Deinandra increscens subsp. villosa</name>
    <dbReference type="NCBI Taxonomy" id="3103831"/>
    <lineage>
        <taxon>Eukaryota</taxon>
        <taxon>Viridiplantae</taxon>
        <taxon>Streptophyta</taxon>
        <taxon>Embryophyta</taxon>
        <taxon>Tracheophyta</taxon>
        <taxon>Spermatophyta</taxon>
        <taxon>Magnoliopsida</taxon>
        <taxon>eudicotyledons</taxon>
        <taxon>Gunneridae</taxon>
        <taxon>Pentapetalae</taxon>
        <taxon>asterids</taxon>
        <taxon>campanulids</taxon>
        <taxon>Asterales</taxon>
        <taxon>Asteraceae</taxon>
        <taxon>Asteroideae</taxon>
        <taxon>Heliantheae alliance</taxon>
        <taxon>Madieae</taxon>
        <taxon>Madiinae</taxon>
        <taxon>Deinandra</taxon>
    </lineage>
</organism>
<dbReference type="InterPro" id="IPR001841">
    <property type="entry name" value="Znf_RING"/>
</dbReference>
<sequence>MSTQGQVMKYARNNRRKKGVLDLNVPPVENLEQAGRAILSVDRGGQGNVPAIAVVRGGQESLVNQPAGSTLPAPIDVEELDDDVVISSPRAFEEAKKKSRRRTLVIDVDSEEVAVRLGLNQVNKRRRGHPNPPSINCELYVNLEGSSDSMLQRERAQFVAPAPPPPPPPPKEPTFSCPVCMGPLVEEVTTKCGHIFCKACIMAAIKAQHKCPTCRQKLTNRNLIRVYLPTTK</sequence>
<comment type="caution">
    <text evidence="6">The sequence shown here is derived from an EMBL/GenBank/DDBJ whole genome shotgun (WGS) entry which is preliminary data.</text>
</comment>
<evidence type="ECO:0000259" key="5">
    <source>
        <dbReference type="PROSITE" id="PS50089"/>
    </source>
</evidence>
<keyword evidence="1" id="KW-0479">Metal-binding</keyword>
<accession>A0AAP0H2I3</accession>